<dbReference type="AlphaFoldDB" id="K0BD66"/>
<dbReference type="eggNOG" id="arCOG03130">
    <property type="taxonomic scope" value="Archaea"/>
</dbReference>
<dbReference type="RefSeq" id="WP_014965744.1">
    <property type="nucleotide sequence ID" value="NC_018656.1"/>
</dbReference>
<dbReference type="OrthoDB" id="211024at2157"/>
<feature type="domain" description="YprB ribonuclease H-like" evidence="1">
    <location>
        <begin position="5"/>
        <end position="111"/>
    </location>
</feature>
<evidence type="ECO:0000313" key="2">
    <source>
        <dbReference type="EMBL" id="AFS83374.1"/>
    </source>
</evidence>
<proteinExistence type="predicted"/>
<reference evidence="2 3" key="1">
    <citation type="journal article" date="2012" name="J. Bacteriol.">
        <title>Draft Genome Sequence of an Ammonia-Oxidizing Archaeon, "Candidatus Nitrosopumilus sediminis" AR2, from Svalbard in the Arctic Circle.</title>
        <authorList>
            <person name="Park S.J."/>
            <person name="Kim J.G."/>
            <person name="Jung M.Y."/>
            <person name="Kim S.J."/>
            <person name="Cha I.T."/>
            <person name="Ghai R."/>
            <person name="Martin-Cuadrado A.B."/>
            <person name="Rodriguez-Valera F."/>
            <person name="Rhee S.K."/>
        </authorList>
    </citation>
    <scope>NUCLEOTIDE SEQUENCE [LARGE SCALE GENOMIC DNA]</scope>
    <source>
        <strain evidence="2 3">AR2</strain>
    </source>
</reference>
<dbReference type="GeneID" id="13698339"/>
<dbReference type="STRING" id="1229909.NSED_07910"/>
<dbReference type="InterPro" id="IPR012337">
    <property type="entry name" value="RNaseH-like_sf"/>
</dbReference>
<evidence type="ECO:0000259" key="1">
    <source>
        <dbReference type="Pfam" id="PF13482"/>
    </source>
</evidence>
<dbReference type="PATRIC" id="fig|1229909.8.peg.1735"/>
<organism evidence="2 3">
    <name type="scientific">Candidatus Nitrosopumilus sediminis</name>
    <dbReference type="NCBI Taxonomy" id="1229909"/>
    <lineage>
        <taxon>Archaea</taxon>
        <taxon>Nitrososphaerota</taxon>
        <taxon>Nitrososphaeria</taxon>
        <taxon>Nitrosopumilales</taxon>
        <taxon>Nitrosopumilaceae</taxon>
        <taxon>Nitrosopumilus</taxon>
    </lineage>
</organism>
<gene>
    <name evidence="2" type="ORF">NSED_07910</name>
</gene>
<evidence type="ECO:0000313" key="3">
    <source>
        <dbReference type="Proteomes" id="UP000006100"/>
    </source>
</evidence>
<dbReference type="Proteomes" id="UP000006100">
    <property type="component" value="Chromosome"/>
</dbReference>
<protein>
    <recommendedName>
        <fullName evidence="1">YprB ribonuclease H-like domain-containing protein</fullName>
    </recommendedName>
</protein>
<name>K0BD66_9ARCH</name>
<dbReference type="InterPro" id="IPR038720">
    <property type="entry name" value="YprB_RNase_H-like_dom"/>
</dbReference>
<dbReference type="KEGG" id="nir:NSED_07910"/>
<sequence length="191" mass="22341">MPPYYFDIETTGLDTQNDQIITIQYQKIGLASGRVEGPLIILKSWKDPKGEKGIIEKIIPLIMSSNPFAFVPIGNNLNFEFNFLSNKINQYKDLEINPVYFHNRPHIDLKPIMVLLNGGRFKGYHQILNKANSGAMVPEWYRNNEFEKIIEYILDETLCFTSFYTKLNHLMFNEELKQITFKPNKRIDDFV</sequence>
<accession>K0BD66</accession>
<dbReference type="HOGENOM" id="CLU_1451358_0_0_2"/>
<dbReference type="EMBL" id="CP003843">
    <property type="protein sequence ID" value="AFS83374.1"/>
    <property type="molecule type" value="Genomic_DNA"/>
</dbReference>
<keyword evidence="3" id="KW-1185">Reference proteome</keyword>
<dbReference type="Pfam" id="PF13482">
    <property type="entry name" value="RNase_H_2"/>
    <property type="match status" value="1"/>
</dbReference>
<dbReference type="SUPFAM" id="SSF53098">
    <property type="entry name" value="Ribonuclease H-like"/>
    <property type="match status" value="1"/>
</dbReference>